<organism evidence="2">
    <name type="scientific">uncultured Thermomicrobiales bacterium</name>
    <dbReference type="NCBI Taxonomy" id="1645740"/>
    <lineage>
        <taxon>Bacteria</taxon>
        <taxon>Pseudomonadati</taxon>
        <taxon>Thermomicrobiota</taxon>
        <taxon>Thermomicrobia</taxon>
        <taxon>Thermomicrobiales</taxon>
        <taxon>environmental samples</taxon>
    </lineage>
</organism>
<feature type="region of interest" description="Disordered" evidence="1">
    <location>
        <begin position="1"/>
        <end position="26"/>
    </location>
</feature>
<sequence>ARAAPPREAPGHHLSGPGALGAASRTGPRLATVLADRAVRHAPVL</sequence>
<accession>A0A6J4UKW9</accession>
<evidence type="ECO:0000313" key="2">
    <source>
        <dbReference type="EMBL" id="CAA9551825.1"/>
    </source>
</evidence>
<feature type="non-terminal residue" evidence="2">
    <location>
        <position position="45"/>
    </location>
</feature>
<feature type="non-terminal residue" evidence="2">
    <location>
        <position position="1"/>
    </location>
</feature>
<protein>
    <submittedName>
        <fullName evidence="2">Uncharacterized protein</fullName>
    </submittedName>
</protein>
<dbReference type="AlphaFoldDB" id="A0A6J4UKW9"/>
<evidence type="ECO:0000256" key="1">
    <source>
        <dbReference type="SAM" id="MobiDB-lite"/>
    </source>
</evidence>
<name>A0A6J4UKW9_9BACT</name>
<reference evidence="2" key="1">
    <citation type="submission" date="2020-02" db="EMBL/GenBank/DDBJ databases">
        <authorList>
            <person name="Meier V. D."/>
        </authorList>
    </citation>
    <scope>NUCLEOTIDE SEQUENCE</scope>
    <source>
        <strain evidence="2">AVDCRST_MAG88</strain>
    </source>
</reference>
<dbReference type="EMBL" id="CADCWM010000289">
    <property type="protein sequence ID" value="CAA9551825.1"/>
    <property type="molecule type" value="Genomic_DNA"/>
</dbReference>
<proteinExistence type="predicted"/>
<gene>
    <name evidence="2" type="ORF">AVDCRST_MAG88-835</name>
</gene>